<protein>
    <submittedName>
        <fullName evidence="1">Uncharacterized protein</fullName>
    </submittedName>
</protein>
<organism evidence="1 2">
    <name type="scientific">Salmonella typhimurium (strain 14028s / SGSC 2262)</name>
    <dbReference type="NCBI Taxonomy" id="588858"/>
    <lineage>
        <taxon>Bacteria</taxon>
        <taxon>Pseudomonadati</taxon>
        <taxon>Pseudomonadota</taxon>
        <taxon>Gammaproteobacteria</taxon>
        <taxon>Enterobacterales</taxon>
        <taxon>Enterobacteriaceae</taxon>
        <taxon>Salmonella</taxon>
    </lineage>
</organism>
<proteinExistence type="predicted"/>
<accession>A0A0F6B0P5</accession>
<dbReference type="HOGENOM" id="CLU_3296310_0_0_6"/>
<sequence>MRDNLVGQGNTIRWSDPVYSFQPPKKVNPVTQVAQSMDAG</sequence>
<dbReference type="KEGG" id="seo:STM14_1593"/>
<dbReference type="AlphaFoldDB" id="A0A0F6B0P5"/>
<reference evidence="1 2" key="1">
    <citation type="journal article" date="2010" name="J. Bacteriol.">
        <title>Short-term signatures of evolutionary change in the Salmonella enterica serovar typhimurium 14028 genome.</title>
        <authorList>
            <person name="Jarvik T."/>
            <person name="Smillie C."/>
            <person name="Groisman E.A."/>
            <person name="Ochman H."/>
        </authorList>
    </citation>
    <scope>NUCLEOTIDE SEQUENCE [LARGE SCALE GENOMIC DNA]</scope>
    <source>
        <strain evidence="2">14028s / SGSC 2262</strain>
    </source>
</reference>
<keyword evidence="2" id="KW-1185">Reference proteome</keyword>
<evidence type="ECO:0000313" key="2">
    <source>
        <dbReference type="Proteomes" id="UP000002695"/>
    </source>
</evidence>
<dbReference type="Proteomes" id="UP000002695">
    <property type="component" value="Chromosome"/>
</dbReference>
<name>A0A0F6B0P5_SALT1</name>
<dbReference type="EMBL" id="CP001363">
    <property type="protein sequence ID" value="ACY88072.1"/>
    <property type="molecule type" value="Genomic_DNA"/>
</dbReference>
<gene>
    <name evidence="1" type="ordered locus">STM14_1593</name>
</gene>
<evidence type="ECO:0000313" key="1">
    <source>
        <dbReference type="EMBL" id="ACY88072.1"/>
    </source>
</evidence>